<evidence type="ECO:0000313" key="1">
    <source>
        <dbReference type="EMBL" id="CAG9539990.1"/>
    </source>
</evidence>
<dbReference type="OrthoDB" id="10543979at2759"/>
<organism evidence="1 2">
    <name type="scientific">Cercopithifilaria johnstoni</name>
    <dbReference type="NCBI Taxonomy" id="2874296"/>
    <lineage>
        <taxon>Eukaryota</taxon>
        <taxon>Metazoa</taxon>
        <taxon>Ecdysozoa</taxon>
        <taxon>Nematoda</taxon>
        <taxon>Chromadorea</taxon>
        <taxon>Rhabditida</taxon>
        <taxon>Spirurina</taxon>
        <taxon>Spiruromorpha</taxon>
        <taxon>Filarioidea</taxon>
        <taxon>Onchocercidae</taxon>
        <taxon>Cercopithifilaria</taxon>
    </lineage>
</organism>
<accession>A0A8J2PY95</accession>
<protein>
    <submittedName>
        <fullName evidence="1">Uncharacterized protein</fullName>
    </submittedName>
</protein>
<reference evidence="1" key="1">
    <citation type="submission" date="2021-09" db="EMBL/GenBank/DDBJ databases">
        <authorList>
            <consortium name="Pathogen Informatics"/>
        </authorList>
    </citation>
    <scope>NUCLEOTIDE SEQUENCE</scope>
</reference>
<keyword evidence="2" id="KW-1185">Reference proteome</keyword>
<sequence length="100" mass="11101">MSTCIAKSSSGPRLYIRYILTRPLCFSYEKKKKGEKGTLVVLSENHMWASRPLAAKATATATAASRIEAAAILSVLGYQTAYEQLSELQNRASYRRLARD</sequence>
<dbReference type="Proteomes" id="UP000746747">
    <property type="component" value="Unassembled WGS sequence"/>
</dbReference>
<dbReference type="EMBL" id="CAKAEH010001870">
    <property type="protein sequence ID" value="CAG9539990.1"/>
    <property type="molecule type" value="Genomic_DNA"/>
</dbReference>
<dbReference type="AlphaFoldDB" id="A0A8J2PY95"/>
<comment type="caution">
    <text evidence="1">The sequence shown here is derived from an EMBL/GenBank/DDBJ whole genome shotgun (WGS) entry which is preliminary data.</text>
</comment>
<name>A0A8J2PY95_9BILA</name>
<gene>
    <name evidence="1" type="ORF">CJOHNSTONI_LOCUS9542</name>
</gene>
<proteinExistence type="predicted"/>
<evidence type="ECO:0000313" key="2">
    <source>
        <dbReference type="Proteomes" id="UP000746747"/>
    </source>
</evidence>